<gene>
    <name evidence="2" type="ORF">C1SCF055_LOCUS37916</name>
</gene>
<evidence type="ECO:0000256" key="1">
    <source>
        <dbReference type="SAM" id="MobiDB-lite"/>
    </source>
</evidence>
<evidence type="ECO:0000313" key="3">
    <source>
        <dbReference type="EMBL" id="CAL4800205.1"/>
    </source>
</evidence>
<sequence length="173" mass="19973">MDRWERLGRLGASKKPSVEEDWAPRPPQTEASDSSCGPTLEESAVEEQEDEMDMMDPVRPVRSKSKKRPSWYQKEAADEFFEELRRKRRDFKRSVQQRAQQDVVSATPSISSISSMVRKAFSHYGWIEGCWLVLNPLGSRSFLQITRFAPGWAVAFERFPTWPAHAFACMENV</sequence>
<dbReference type="EMBL" id="CAMXCT010005635">
    <property type="protein sequence ID" value="CAI4012893.1"/>
    <property type="molecule type" value="Genomic_DNA"/>
</dbReference>
<dbReference type="Proteomes" id="UP001152797">
    <property type="component" value="Unassembled WGS sequence"/>
</dbReference>
<feature type="non-terminal residue" evidence="2">
    <location>
        <position position="173"/>
    </location>
</feature>
<feature type="region of interest" description="Disordered" evidence="1">
    <location>
        <begin position="1"/>
        <end position="72"/>
    </location>
</feature>
<dbReference type="EMBL" id="CAMXCT030005635">
    <property type="protein sequence ID" value="CAL4800205.1"/>
    <property type="molecule type" value="Genomic_DNA"/>
</dbReference>
<proteinExistence type="predicted"/>
<protein>
    <submittedName>
        <fullName evidence="2">Uncharacterized protein</fullName>
    </submittedName>
</protein>
<dbReference type="EMBL" id="CAMXCT020005635">
    <property type="protein sequence ID" value="CAL1166268.1"/>
    <property type="molecule type" value="Genomic_DNA"/>
</dbReference>
<organism evidence="2">
    <name type="scientific">Cladocopium goreaui</name>
    <dbReference type="NCBI Taxonomy" id="2562237"/>
    <lineage>
        <taxon>Eukaryota</taxon>
        <taxon>Sar</taxon>
        <taxon>Alveolata</taxon>
        <taxon>Dinophyceae</taxon>
        <taxon>Suessiales</taxon>
        <taxon>Symbiodiniaceae</taxon>
        <taxon>Cladocopium</taxon>
    </lineage>
</organism>
<feature type="compositionally biased region" description="Acidic residues" evidence="1">
    <location>
        <begin position="43"/>
        <end position="54"/>
    </location>
</feature>
<keyword evidence="4" id="KW-1185">Reference proteome</keyword>
<reference evidence="2" key="1">
    <citation type="submission" date="2022-10" db="EMBL/GenBank/DDBJ databases">
        <authorList>
            <person name="Chen Y."/>
            <person name="Dougan E. K."/>
            <person name="Chan C."/>
            <person name="Rhodes N."/>
            <person name="Thang M."/>
        </authorList>
    </citation>
    <scope>NUCLEOTIDE SEQUENCE</scope>
</reference>
<reference evidence="3 4" key="2">
    <citation type="submission" date="2024-05" db="EMBL/GenBank/DDBJ databases">
        <authorList>
            <person name="Chen Y."/>
            <person name="Shah S."/>
            <person name="Dougan E. K."/>
            <person name="Thang M."/>
            <person name="Chan C."/>
        </authorList>
    </citation>
    <scope>NUCLEOTIDE SEQUENCE [LARGE SCALE GENOMIC DNA]</scope>
</reference>
<name>A0A9P1DMM5_9DINO</name>
<dbReference type="AlphaFoldDB" id="A0A9P1DMM5"/>
<comment type="caution">
    <text evidence="2">The sequence shown here is derived from an EMBL/GenBank/DDBJ whole genome shotgun (WGS) entry which is preliminary data.</text>
</comment>
<evidence type="ECO:0000313" key="4">
    <source>
        <dbReference type="Proteomes" id="UP001152797"/>
    </source>
</evidence>
<evidence type="ECO:0000313" key="2">
    <source>
        <dbReference type="EMBL" id="CAI4012893.1"/>
    </source>
</evidence>
<accession>A0A9P1DMM5</accession>